<dbReference type="PANTHER" id="PTHR40446">
    <property type="entry name" value="N-ACETYLGLUCOSAMINE-1-PHOSPHODIESTER ALPHA-N-ACETYLGLUCOSAMINIDASE"/>
    <property type="match status" value="1"/>
</dbReference>
<evidence type="ECO:0000256" key="2">
    <source>
        <dbReference type="SAM" id="Phobius"/>
    </source>
</evidence>
<proteinExistence type="predicted"/>
<evidence type="ECO:0000256" key="1">
    <source>
        <dbReference type="SAM" id="MobiDB-lite"/>
    </source>
</evidence>
<feature type="region of interest" description="Disordered" evidence="1">
    <location>
        <begin position="165"/>
        <end position="184"/>
    </location>
</feature>
<feature type="transmembrane region" description="Helical" evidence="2">
    <location>
        <begin position="68"/>
        <end position="88"/>
    </location>
</feature>
<dbReference type="InterPro" id="IPR018711">
    <property type="entry name" value="NAGPA"/>
</dbReference>
<dbReference type="PANTHER" id="PTHR40446:SF2">
    <property type="entry name" value="N-ACETYLGLUCOSAMINE-1-PHOSPHODIESTER ALPHA-N-ACETYLGLUCOSAMINIDASE"/>
    <property type="match status" value="1"/>
</dbReference>
<dbReference type="Proteomes" id="UP001500630">
    <property type="component" value="Unassembled WGS sequence"/>
</dbReference>
<evidence type="ECO:0000259" key="3">
    <source>
        <dbReference type="Pfam" id="PF00149"/>
    </source>
</evidence>
<comment type="caution">
    <text evidence="5">The sequence shown here is derived from an EMBL/GenBank/DDBJ whole genome shotgun (WGS) entry which is preliminary data.</text>
</comment>
<evidence type="ECO:0000313" key="5">
    <source>
        <dbReference type="EMBL" id="GAA3589955.1"/>
    </source>
</evidence>
<dbReference type="EMBL" id="BAABDQ010000025">
    <property type="protein sequence ID" value="GAA3589955.1"/>
    <property type="molecule type" value="Genomic_DNA"/>
</dbReference>
<dbReference type="Pfam" id="PF09992">
    <property type="entry name" value="NAGPA"/>
    <property type="match status" value="1"/>
</dbReference>
<reference evidence="6" key="1">
    <citation type="journal article" date="2019" name="Int. J. Syst. Evol. Microbiol.">
        <title>The Global Catalogue of Microorganisms (GCM) 10K type strain sequencing project: providing services to taxonomists for standard genome sequencing and annotation.</title>
        <authorList>
            <consortium name="The Broad Institute Genomics Platform"/>
            <consortium name="The Broad Institute Genome Sequencing Center for Infectious Disease"/>
            <person name="Wu L."/>
            <person name="Ma J."/>
        </authorList>
    </citation>
    <scope>NUCLEOTIDE SEQUENCE [LARGE SCALE GENOMIC DNA]</scope>
    <source>
        <strain evidence="6">JCM 17326</strain>
    </source>
</reference>
<keyword evidence="5" id="KW-0326">Glycosidase</keyword>
<accession>A0ABP6YTY2</accession>
<keyword evidence="5" id="KW-0378">Hydrolase</keyword>
<feature type="region of interest" description="Disordered" evidence="1">
    <location>
        <begin position="492"/>
        <end position="514"/>
    </location>
</feature>
<evidence type="ECO:0000313" key="6">
    <source>
        <dbReference type="Proteomes" id="UP001500630"/>
    </source>
</evidence>
<keyword evidence="2" id="KW-0812">Transmembrane</keyword>
<gene>
    <name evidence="5" type="ORF">GCM10022419_085620</name>
</gene>
<organism evidence="5 6">
    <name type="scientific">Nonomuraea rosea</name>
    <dbReference type="NCBI Taxonomy" id="638574"/>
    <lineage>
        <taxon>Bacteria</taxon>
        <taxon>Bacillati</taxon>
        <taxon>Actinomycetota</taxon>
        <taxon>Actinomycetes</taxon>
        <taxon>Streptosporangiales</taxon>
        <taxon>Streptosporangiaceae</taxon>
        <taxon>Nonomuraea</taxon>
    </lineage>
</organism>
<dbReference type="SUPFAM" id="SSF56300">
    <property type="entry name" value="Metallo-dependent phosphatases"/>
    <property type="match status" value="1"/>
</dbReference>
<dbReference type="InterPro" id="IPR004843">
    <property type="entry name" value="Calcineurin-like_PHP"/>
</dbReference>
<dbReference type="GO" id="GO:0016798">
    <property type="term" value="F:hydrolase activity, acting on glycosyl bonds"/>
    <property type="evidence" value="ECO:0007669"/>
    <property type="project" value="UniProtKB-KW"/>
</dbReference>
<evidence type="ECO:0000259" key="4">
    <source>
        <dbReference type="Pfam" id="PF09992"/>
    </source>
</evidence>
<keyword evidence="2" id="KW-0472">Membrane</keyword>
<keyword evidence="2" id="KW-1133">Transmembrane helix</keyword>
<dbReference type="Pfam" id="PF00149">
    <property type="entry name" value="Metallophos"/>
    <property type="match status" value="1"/>
</dbReference>
<protein>
    <submittedName>
        <fullName evidence="5">Phosphodiester glycosidase family protein</fullName>
    </submittedName>
</protein>
<dbReference type="InterPro" id="IPR029052">
    <property type="entry name" value="Metallo-depent_PP-like"/>
</dbReference>
<sequence>MAGKRVSVLKLAGFCVLGGVAVSVIAVLDHLRPPASQTHLGRFVGQVIDGTFLPMIGRKLGAMLNTMLSPNLMPIVIAGLAFLVFAVLRPGQRGNRPDLKFSFSSLLSLESYIHERLSSVVQTLRMLAAAALVLGPLALTTPAQADPAPPAEDALEASSYPPPSTLLAPAATAGQPRLETAKRTRPVAPGISLTSFDTYDALGWLRADAVTAELGGVKADYVYSGEVSKTEPLSGPAKRSHAVAAVNGDFFDINSSGAAQGIGVQDGTLVQSPVAGHENAVAITGDGVGRVLKMYFEGTATPAGGAPIALTQFNQIVQGGGVGLFTPLWGSYNRARAVEGAASVAEVVLVDGVVSEVRTAAGTGPIPAGTTILLGRDAGATALSALKAGDRVDVKYQPKPSDGSAVKAAVGGNWVLLKDGVVQNSADPAAHPRTAVGFSADGRKMYLLTVDGRQADSRGVTLNELAAMMADLGAANALNLDGGGSSTMLAREPGSADVQVENSPSDGGERHVPNGLALYAPEGSGKLKGFWLETAGDPAKAPGGGPVSGGRPDRVFPGLTRRLTAAGYDETYGPAAGTPSWRATPAVHGVIRDGKFHALLPGQTTVTASRGAAKGTLGLTVLQPLERLGATADRLGMAGADGVATFGVVGYDRNGNSAPIEPGDLTLDYDKNLFEVTAAENGYFTVKARQATGSGLITAKAGKFSTAVPVTVGFEDKPVAGFEDAAKWTFAAARATGSLSAAPGQSGGGLKLSYDFTTSTATRAAYASPPQQIVVDGQPQAFGLWINSTGKGEWPSLEFYDALGQSQILRGPYMTWTGWKYVEFTVPPGVNYPLKLRRFYVAETKADVKYTNEILIDGLVAKVPPSVEAPAVPKVADPVVKAEVSAMPWRFAVMSDAQFVAREPDSDIVKNARRTLREIKAAKPDFLLINGDLVDEASPEDFALAKRILDEELGGTLKYHYIPGNHEVMGGKIDNFQAVFGGTYGTFDHKGTRFITLDTSRLNLRGGGYDQVALLRAQLDAAAKDASIGSVAVLFHVPPRDPTPGKGSQLGDRKEAALVEDWLADFQRTTGKGAAYIGAHVGTFHAARVDAVPYFINGNSGKNPATAADDGGFTGWSLWGVDPVTKTEAEHVRRNWFADAPTWIGTQVRPHVDDLTLTAPATIAVGTPATVTASVKQGSRTVPAAYPVSVTWSGSPNLHVGTRQTAKRWHVAVLDPETGTLTALRAGQVTVAATVSGVTEQATVALTAKAAA</sequence>
<feature type="transmembrane region" description="Helical" evidence="2">
    <location>
        <begin position="7"/>
        <end position="28"/>
    </location>
</feature>
<name>A0ABP6YTY2_9ACTN</name>
<keyword evidence="6" id="KW-1185">Reference proteome</keyword>
<dbReference type="Gene3D" id="3.60.21.10">
    <property type="match status" value="1"/>
</dbReference>
<feature type="domain" description="Calcineurin-like phosphoesterase" evidence="3">
    <location>
        <begin position="890"/>
        <end position="1064"/>
    </location>
</feature>
<feature type="domain" description="Phosphodiester glycosidase" evidence="4">
    <location>
        <begin position="347"/>
        <end position="518"/>
    </location>
</feature>